<keyword evidence="4" id="KW-1185">Reference proteome</keyword>
<dbReference type="InterPro" id="IPR027417">
    <property type="entry name" value="P-loop_NTPase"/>
</dbReference>
<dbReference type="InterPro" id="IPR022488">
    <property type="entry name" value="PPK2-related"/>
</dbReference>
<feature type="domain" description="Polyphosphate kinase-2-related" evidence="2">
    <location>
        <begin position="140"/>
        <end position="362"/>
    </location>
</feature>
<accession>A0A1G9AM53</accession>
<proteinExistence type="predicted"/>
<dbReference type="PANTHER" id="PTHR34383">
    <property type="entry name" value="POLYPHOSPHATE:AMP PHOSPHOTRANSFERASE-RELATED"/>
    <property type="match status" value="1"/>
</dbReference>
<evidence type="ECO:0000256" key="1">
    <source>
        <dbReference type="SAM" id="MobiDB-lite"/>
    </source>
</evidence>
<dbReference type="SUPFAM" id="SSF52540">
    <property type="entry name" value="P-loop containing nucleoside triphosphate hydrolases"/>
    <property type="match status" value="1"/>
</dbReference>
<keyword evidence="3" id="KW-0808">Transferase</keyword>
<feature type="region of interest" description="Disordered" evidence="1">
    <location>
        <begin position="1"/>
        <end position="55"/>
    </location>
</feature>
<evidence type="ECO:0000259" key="2">
    <source>
        <dbReference type="Pfam" id="PF03976"/>
    </source>
</evidence>
<gene>
    <name evidence="3" type="ORF">SAMN05421806_10619</name>
</gene>
<feature type="compositionally biased region" description="Basic and acidic residues" evidence="1">
    <location>
        <begin position="38"/>
        <end position="55"/>
    </location>
</feature>
<dbReference type="STRING" id="417292.SAMN05421806_10619"/>
<dbReference type="PANTHER" id="PTHR34383:SF3">
    <property type="entry name" value="POLYPHOSPHATE:AMP PHOSPHOTRANSFERASE"/>
    <property type="match status" value="1"/>
</dbReference>
<dbReference type="InterPro" id="IPR022300">
    <property type="entry name" value="PPK2-rel_1"/>
</dbReference>
<dbReference type="EMBL" id="FNFF01000006">
    <property type="protein sequence ID" value="SDK27894.1"/>
    <property type="molecule type" value="Genomic_DNA"/>
</dbReference>
<name>A0A1G9AM53_9ACTN</name>
<organism evidence="3 4">
    <name type="scientific">Streptomyces indicus</name>
    <dbReference type="NCBI Taxonomy" id="417292"/>
    <lineage>
        <taxon>Bacteria</taxon>
        <taxon>Bacillati</taxon>
        <taxon>Actinomycetota</taxon>
        <taxon>Actinomycetes</taxon>
        <taxon>Kitasatosporales</taxon>
        <taxon>Streptomycetaceae</taxon>
        <taxon>Streptomyces</taxon>
    </lineage>
</organism>
<evidence type="ECO:0000313" key="3">
    <source>
        <dbReference type="EMBL" id="SDK27894.1"/>
    </source>
</evidence>
<dbReference type="GO" id="GO:0016776">
    <property type="term" value="F:phosphotransferase activity, phosphate group as acceptor"/>
    <property type="evidence" value="ECO:0007669"/>
    <property type="project" value="InterPro"/>
</dbReference>
<dbReference type="AlphaFoldDB" id="A0A1G9AM53"/>
<protein>
    <submittedName>
        <fullName evidence="3">Polyphosphate:nucleotide phosphotransferase, PPK2 family</fullName>
    </submittedName>
</protein>
<dbReference type="GO" id="GO:0006797">
    <property type="term" value="P:polyphosphate metabolic process"/>
    <property type="evidence" value="ECO:0007669"/>
    <property type="project" value="InterPro"/>
</dbReference>
<dbReference type="Gene3D" id="3.40.50.300">
    <property type="entry name" value="P-loop containing nucleotide triphosphate hydrolases"/>
    <property type="match status" value="1"/>
</dbReference>
<dbReference type="NCBIfam" id="TIGR03709">
    <property type="entry name" value="PPK2_rel_1"/>
    <property type="match status" value="1"/>
</dbReference>
<reference evidence="3 4" key="1">
    <citation type="submission" date="2016-10" db="EMBL/GenBank/DDBJ databases">
        <authorList>
            <person name="de Groot N.N."/>
        </authorList>
    </citation>
    <scope>NUCLEOTIDE SEQUENCE [LARGE SCALE GENOMIC DNA]</scope>
    <source>
        <strain evidence="3 4">CGMCC 4.5727</strain>
    </source>
</reference>
<dbReference type="Proteomes" id="UP000199155">
    <property type="component" value="Unassembled WGS sequence"/>
</dbReference>
<dbReference type="Pfam" id="PF03976">
    <property type="entry name" value="PPK2"/>
    <property type="match status" value="1"/>
</dbReference>
<evidence type="ECO:0000313" key="4">
    <source>
        <dbReference type="Proteomes" id="UP000199155"/>
    </source>
</evidence>
<sequence length="382" mass="42239">MAKTRNRTQQPGTSAEADRKKPGKAAAGVRSVTKKAKAKSEKAKNEKVKSGKAKAKAELIKAGAKAGQIKAKAAKGGAAGLETGKAAKAAEDRSAGLHATVAGGALRDLLRVPEGERLDLSSYDARATPAGPAGKAEALADMARMGERLADLQERLYAASTSGDRRRVLLVLQGMDTSGKGGTVKHVIGLFNPSGCRIKAFKAPTPEEQNHPFLWRIMKALPERGEIGIFDRSHYEDVLIARVRELVPRSQLGRRYGQINRFEKSLTHDGVTVIKCFLHISFDEQRERLLERLDRPDKHWKFNPGDIEERALWPAYQEAYEIALERCSTEAAPWYVIPADRKWYRNWAISRLLLEHLEALDPQYPKADFDVAECRARLLKGS</sequence>